<dbReference type="PANTHER" id="PTHR33558">
    <property type="entry name" value="GLUTAREDOXIN-LIKE PROTEIN C5ORF63 HOMOLOG"/>
    <property type="match status" value="1"/>
</dbReference>
<dbReference type="AlphaFoldDB" id="A0A5B7HBF1"/>
<evidence type="ECO:0000313" key="4">
    <source>
        <dbReference type="Proteomes" id="UP000324222"/>
    </source>
</evidence>
<comment type="caution">
    <text evidence="3">The sequence shown here is derived from an EMBL/GenBank/DDBJ whole genome shotgun (WGS) entry which is preliminary data.</text>
</comment>
<reference evidence="3 4" key="1">
    <citation type="submission" date="2019-05" db="EMBL/GenBank/DDBJ databases">
        <title>Another draft genome of Portunus trituberculatus and its Hox gene families provides insights of decapod evolution.</title>
        <authorList>
            <person name="Jeong J.-H."/>
            <person name="Song I."/>
            <person name="Kim S."/>
            <person name="Choi T."/>
            <person name="Kim D."/>
            <person name="Ryu S."/>
            <person name="Kim W."/>
        </authorList>
    </citation>
    <scope>NUCLEOTIDE SEQUENCE [LARGE SCALE GENOMIC DNA]</scope>
    <source>
        <tissue evidence="3">Muscle</tissue>
    </source>
</reference>
<evidence type="ECO:0000313" key="3">
    <source>
        <dbReference type="EMBL" id="MPC66064.1"/>
    </source>
</evidence>
<dbReference type="InterPro" id="IPR052565">
    <property type="entry name" value="Glutaredoxin-like_YDR286C"/>
</dbReference>
<dbReference type="Proteomes" id="UP000324222">
    <property type="component" value="Unassembled WGS sequence"/>
</dbReference>
<organism evidence="3 4">
    <name type="scientific">Portunus trituberculatus</name>
    <name type="common">Swimming crab</name>
    <name type="synonym">Neptunus trituberculatus</name>
    <dbReference type="NCBI Taxonomy" id="210409"/>
    <lineage>
        <taxon>Eukaryota</taxon>
        <taxon>Metazoa</taxon>
        <taxon>Ecdysozoa</taxon>
        <taxon>Arthropoda</taxon>
        <taxon>Crustacea</taxon>
        <taxon>Multicrustacea</taxon>
        <taxon>Malacostraca</taxon>
        <taxon>Eumalacostraca</taxon>
        <taxon>Eucarida</taxon>
        <taxon>Decapoda</taxon>
        <taxon>Pleocyemata</taxon>
        <taxon>Brachyura</taxon>
        <taxon>Eubrachyura</taxon>
        <taxon>Portunoidea</taxon>
        <taxon>Portunidae</taxon>
        <taxon>Portuninae</taxon>
        <taxon>Portunus</taxon>
    </lineage>
</organism>
<dbReference type="InterPro" id="IPR036249">
    <property type="entry name" value="Thioredoxin-like_sf"/>
</dbReference>
<dbReference type="OrthoDB" id="5404651at2759"/>
<dbReference type="InterPro" id="IPR016039">
    <property type="entry name" value="Thiolase-like"/>
</dbReference>
<dbReference type="GO" id="GO:0016747">
    <property type="term" value="F:acyltransferase activity, transferring groups other than amino-acyl groups"/>
    <property type="evidence" value="ECO:0007669"/>
    <property type="project" value="InterPro"/>
</dbReference>
<dbReference type="Gene3D" id="3.40.47.10">
    <property type="match status" value="1"/>
</dbReference>
<dbReference type="PROSITE" id="PS00099">
    <property type="entry name" value="THIOLASE_3"/>
    <property type="match status" value="1"/>
</dbReference>
<protein>
    <recommendedName>
        <fullName evidence="1">Glutaredoxin-like protein</fullName>
    </recommendedName>
</protein>
<dbReference type="EMBL" id="VSRR010024212">
    <property type="protein sequence ID" value="MPC66064.1"/>
    <property type="molecule type" value="Genomic_DNA"/>
</dbReference>
<gene>
    <name evidence="3" type="primary">YD286</name>
    <name evidence="3" type="ORF">E2C01_060207</name>
</gene>
<comment type="similarity">
    <text evidence="1">Belongs to the glutaredoxin family.</text>
</comment>
<name>A0A5B7HBF1_PORTR</name>
<keyword evidence="1" id="KW-0813">Transport</keyword>
<dbReference type="InterPro" id="IPR020610">
    <property type="entry name" value="Thiolase_AS"/>
</dbReference>
<accession>A0A5B7HBF1</accession>
<keyword evidence="4" id="KW-1185">Reference proteome</keyword>
<proteinExistence type="inferred from homology"/>
<evidence type="ECO:0000256" key="1">
    <source>
        <dbReference type="RuleBase" id="RU363082"/>
    </source>
</evidence>
<dbReference type="PANTHER" id="PTHR33558:SF1">
    <property type="entry name" value="GLUTAREDOXIN-LIKE PROTEIN C5ORF63 HOMOLOG"/>
    <property type="match status" value="1"/>
</dbReference>
<evidence type="ECO:0000259" key="2">
    <source>
        <dbReference type="Pfam" id="PF02803"/>
    </source>
</evidence>
<dbReference type="SUPFAM" id="SSF53901">
    <property type="entry name" value="Thiolase-like"/>
    <property type="match status" value="1"/>
</dbReference>
<feature type="domain" description="Thiolase C-terminal" evidence="2">
    <location>
        <begin position="1"/>
        <end position="38"/>
    </location>
</feature>
<dbReference type="Gene3D" id="3.40.30.10">
    <property type="entry name" value="Glutaredoxin"/>
    <property type="match status" value="1"/>
</dbReference>
<dbReference type="InterPro" id="IPR020617">
    <property type="entry name" value="Thiolase_C"/>
</dbReference>
<keyword evidence="1" id="KW-0249">Electron transport</keyword>
<dbReference type="Pfam" id="PF05768">
    <property type="entry name" value="Glrx-like"/>
    <property type="match status" value="1"/>
</dbReference>
<dbReference type="InterPro" id="IPR008554">
    <property type="entry name" value="Glutaredoxin-like"/>
</dbReference>
<dbReference type="SUPFAM" id="SSF52833">
    <property type="entry name" value="Thioredoxin-like"/>
    <property type="match status" value="1"/>
</dbReference>
<dbReference type="Pfam" id="PF02803">
    <property type="entry name" value="Thiolase_C"/>
    <property type="match status" value="1"/>
</dbReference>
<sequence>MSGARIVVHLAHSLKPGQKGVASICNGGGGASAIMIERLAAPRSARGVPTLTLFTKDFCPLCDVALEVLAPLRAQFHLETVDIEAPGNERWLALYGTEIPVFFFEGQYLMKHRADPHLLALKIEEWHW</sequence>